<dbReference type="GO" id="GO:0015344">
    <property type="term" value="F:siderophore uptake transmembrane transporter activity"/>
    <property type="evidence" value="ECO:0007669"/>
    <property type="project" value="TreeGrafter"/>
</dbReference>
<dbReference type="InterPro" id="IPR037066">
    <property type="entry name" value="Plug_dom_sf"/>
</dbReference>
<protein>
    <submittedName>
        <fullName evidence="15">TonB-dependent receptor</fullName>
    </submittedName>
</protein>
<name>A0A845QBQ4_9HYPH</name>
<feature type="domain" description="TonB-dependent receptor plug" evidence="14">
    <location>
        <begin position="70"/>
        <end position="177"/>
    </location>
</feature>
<dbReference type="EMBL" id="WXYQ01000006">
    <property type="protein sequence ID" value="NBG95904.1"/>
    <property type="molecule type" value="Genomic_DNA"/>
</dbReference>
<dbReference type="Pfam" id="PF07715">
    <property type="entry name" value="Plug"/>
    <property type="match status" value="1"/>
</dbReference>
<evidence type="ECO:0000259" key="14">
    <source>
        <dbReference type="Pfam" id="PF07715"/>
    </source>
</evidence>
<evidence type="ECO:0000256" key="6">
    <source>
        <dbReference type="ARBA" id="ARBA00023077"/>
    </source>
</evidence>
<dbReference type="InterPro" id="IPR036942">
    <property type="entry name" value="Beta-barrel_TonB_sf"/>
</dbReference>
<keyword evidence="16" id="KW-1185">Reference proteome</keyword>
<dbReference type="Proteomes" id="UP000470384">
    <property type="component" value="Unassembled WGS sequence"/>
</dbReference>
<dbReference type="GeneID" id="300654611"/>
<keyword evidence="8 15" id="KW-0675">Receptor</keyword>
<evidence type="ECO:0000256" key="7">
    <source>
        <dbReference type="ARBA" id="ARBA00023136"/>
    </source>
</evidence>
<comment type="caution">
    <text evidence="15">The sequence shown here is derived from an EMBL/GenBank/DDBJ whole genome shotgun (WGS) entry which is preliminary data.</text>
</comment>
<keyword evidence="3 10" id="KW-1134">Transmembrane beta strand</keyword>
<organism evidence="15 16">
    <name type="scientific">Pyruvatibacter mobilis</name>
    <dbReference type="NCBI Taxonomy" id="1712261"/>
    <lineage>
        <taxon>Bacteria</taxon>
        <taxon>Pseudomonadati</taxon>
        <taxon>Pseudomonadota</taxon>
        <taxon>Alphaproteobacteria</taxon>
        <taxon>Hyphomicrobiales</taxon>
        <taxon>Parvibaculaceae</taxon>
        <taxon>Pyruvatibacter</taxon>
    </lineage>
</organism>
<keyword evidence="9 10" id="KW-0998">Cell outer membrane</keyword>
<evidence type="ECO:0000256" key="12">
    <source>
        <dbReference type="SAM" id="SignalP"/>
    </source>
</evidence>
<dbReference type="Pfam" id="PF00593">
    <property type="entry name" value="TonB_dep_Rec_b-barrel"/>
    <property type="match status" value="1"/>
</dbReference>
<comment type="subcellular location">
    <subcellularLocation>
        <location evidence="1 10">Cell outer membrane</location>
        <topology evidence="1 10">Multi-pass membrane protein</topology>
    </subcellularLocation>
</comment>
<evidence type="ECO:0000259" key="13">
    <source>
        <dbReference type="Pfam" id="PF00593"/>
    </source>
</evidence>
<dbReference type="PANTHER" id="PTHR30069:SF29">
    <property type="entry name" value="HEMOGLOBIN AND HEMOGLOBIN-HAPTOGLOBIN-BINDING PROTEIN 1-RELATED"/>
    <property type="match status" value="1"/>
</dbReference>
<accession>A0A845QBQ4</accession>
<keyword evidence="7 10" id="KW-0472">Membrane</keyword>
<dbReference type="InterPro" id="IPR012910">
    <property type="entry name" value="Plug_dom"/>
</dbReference>
<evidence type="ECO:0000313" key="15">
    <source>
        <dbReference type="EMBL" id="NBG95904.1"/>
    </source>
</evidence>
<dbReference type="PROSITE" id="PS52016">
    <property type="entry name" value="TONB_DEPENDENT_REC_3"/>
    <property type="match status" value="1"/>
</dbReference>
<dbReference type="PANTHER" id="PTHR30069">
    <property type="entry name" value="TONB-DEPENDENT OUTER MEMBRANE RECEPTOR"/>
    <property type="match status" value="1"/>
</dbReference>
<dbReference type="Gene3D" id="2.170.130.10">
    <property type="entry name" value="TonB-dependent receptor, plug domain"/>
    <property type="match status" value="1"/>
</dbReference>
<dbReference type="AlphaFoldDB" id="A0A845QBQ4"/>
<evidence type="ECO:0000256" key="10">
    <source>
        <dbReference type="PROSITE-ProRule" id="PRU01360"/>
    </source>
</evidence>
<dbReference type="Gene3D" id="2.40.170.20">
    <property type="entry name" value="TonB-dependent receptor, beta-barrel domain"/>
    <property type="match status" value="1"/>
</dbReference>
<evidence type="ECO:0000256" key="2">
    <source>
        <dbReference type="ARBA" id="ARBA00022448"/>
    </source>
</evidence>
<keyword evidence="4 10" id="KW-0812">Transmembrane</keyword>
<sequence>MSTNDLTCRHTGRARIATASSAAFTIAAYLTSITSPALAEVYDLEPIVVKVNAIHPSQTVRSEVENMFTNPRSASGVGGSEIQNLNAINTSDALRFTTTGMVNQPFSGDRFGGGTKIRTFGDWGASTSIDGLPAVKFADEEGGGYSSSRIPTIAIDRIAIQKGGRGVQYGDGTDGGVVETSIKSGRGYDRHLAGTVDISTAEERVYQLEAAHGEKYWDIYAAGRIFDGNYGGEPANLDKQDIEGAVAKVGLNPSDSTRIEALAIVNDSETRIFRGGTTNDIDSESLFLSATVDHAFNDAVSTRVGYLYSDTDTLWPARSRDRSIEIGTAFGDLYHTRSLADGVDYAGSIGFEHKHTNYLRDNQWDAEFTDISVKHSSAVTFDHNLTLTAGLRHTWFENDIKLNGVKQPDNLRTDSLFSWEAGAAYSVFDMTRIRANVASGYNRFYEKYGNFGTDALNPAGAGDEIVESLTYEVGINQGWGWGYADVAVYTTEQQNVPRRDAGAIQNVTVDQSGVELEVYADVTDDFSASLGYVHIFELEAERADGTKANGSIFFGSNGVNVPEHQATLRLDYRITDDVSLWGAGLVSDGYTQTDANGVTTERKSFERIDLGAAWRINEHVALRVRGENITDEKDYGQTLEGAPTNTVGKLGSVFWLGADFTL</sequence>
<feature type="domain" description="TonB-dependent receptor-like beta-barrel" evidence="13">
    <location>
        <begin position="266"/>
        <end position="629"/>
    </location>
</feature>
<comment type="similarity">
    <text evidence="10 11">Belongs to the TonB-dependent receptor family.</text>
</comment>
<dbReference type="InterPro" id="IPR039426">
    <property type="entry name" value="TonB-dep_rcpt-like"/>
</dbReference>
<keyword evidence="6 11" id="KW-0798">TonB box</keyword>
<dbReference type="GO" id="GO:0009279">
    <property type="term" value="C:cell outer membrane"/>
    <property type="evidence" value="ECO:0007669"/>
    <property type="project" value="UniProtKB-SubCell"/>
</dbReference>
<evidence type="ECO:0000256" key="3">
    <source>
        <dbReference type="ARBA" id="ARBA00022452"/>
    </source>
</evidence>
<evidence type="ECO:0000256" key="1">
    <source>
        <dbReference type="ARBA" id="ARBA00004571"/>
    </source>
</evidence>
<evidence type="ECO:0000256" key="8">
    <source>
        <dbReference type="ARBA" id="ARBA00023170"/>
    </source>
</evidence>
<keyword evidence="5 12" id="KW-0732">Signal</keyword>
<dbReference type="InterPro" id="IPR000531">
    <property type="entry name" value="Beta-barrel_TonB"/>
</dbReference>
<evidence type="ECO:0000256" key="4">
    <source>
        <dbReference type="ARBA" id="ARBA00022692"/>
    </source>
</evidence>
<dbReference type="GO" id="GO:0044718">
    <property type="term" value="P:siderophore transmembrane transport"/>
    <property type="evidence" value="ECO:0007669"/>
    <property type="project" value="TreeGrafter"/>
</dbReference>
<keyword evidence="2 10" id="KW-0813">Transport</keyword>
<dbReference type="RefSeq" id="WP_160587772.1">
    <property type="nucleotide sequence ID" value="NZ_BMHN01000001.1"/>
</dbReference>
<reference evidence="15 16" key="1">
    <citation type="journal article" date="2016" name="Int. J. Syst. Evol. Microbiol.">
        <title>Pyruvatibacter mobilis gen. nov., sp. nov., a marine bacterium from the culture broth of Picochlorum sp. 122.</title>
        <authorList>
            <person name="Wang G."/>
            <person name="Tang M."/>
            <person name="Wu H."/>
            <person name="Dai S."/>
            <person name="Li T."/>
            <person name="Chen C."/>
            <person name="He H."/>
            <person name="Fan J."/>
            <person name="Xiang W."/>
            <person name="Li X."/>
        </authorList>
    </citation>
    <scope>NUCLEOTIDE SEQUENCE [LARGE SCALE GENOMIC DNA]</scope>
    <source>
        <strain evidence="15 16">GYP-11</strain>
    </source>
</reference>
<evidence type="ECO:0000256" key="5">
    <source>
        <dbReference type="ARBA" id="ARBA00022729"/>
    </source>
</evidence>
<feature type="signal peptide" evidence="12">
    <location>
        <begin position="1"/>
        <end position="39"/>
    </location>
</feature>
<evidence type="ECO:0000256" key="11">
    <source>
        <dbReference type="RuleBase" id="RU003357"/>
    </source>
</evidence>
<dbReference type="OrthoDB" id="9760333at2"/>
<dbReference type="SUPFAM" id="SSF56935">
    <property type="entry name" value="Porins"/>
    <property type="match status" value="1"/>
</dbReference>
<evidence type="ECO:0000256" key="9">
    <source>
        <dbReference type="ARBA" id="ARBA00023237"/>
    </source>
</evidence>
<proteinExistence type="inferred from homology"/>
<evidence type="ECO:0000313" key="16">
    <source>
        <dbReference type="Proteomes" id="UP000470384"/>
    </source>
</evidence>
<gene>
    <name evidence="15" type="ORF">GTQ45_09185</name>
</gene>
<feature type="chain" id="PRO_5032285169" evidence="12">
    <location>
        <begin position="40"/>
        <end position="662"/>
    </location>
</feature>